<dbReference type="CDD" id="cd00075">
    <property type="entry name" value="HATPase"/>
    <property type="match status" value="1"/>
</dbReference>
<evidence type="ECO:0000256" key="2">
    <source>
        <dbReference type="ARBA" id="ARBA00012438"/>
    </source>
</evidence>
<evidence type="ECO:0000313" key="13">
    <source>
        <dbReference type="Proteomes" id="UP001597119"/>
    </source>
</evidence>
<evidence type="ECO:0000256" key="1">
    <source>
        <dbReference type="ARBA" id="ARBA00000085"/>
    </source>
</evidence>
<dbReference type="InterPro" id="IPR031621">
    <property type="entry name" value="HisKA_7TM"/>
</dbReference>
<keyword evidence="8" id="KW-0812">Transmembrane</keyword>
<gene>
    <name evidence="12" type="ORF">ACFR9U_08960</name>
</gene>
<dbReference type="SUPFAM" id="SSF47384">
    <property type="entry name" value="Homodimeric domain of signal transducing histidine kinase"/>
    <property type="match status" value="1"/>
</dbReference>
<feature type="transmembrane region" description="Helical" evidence="8">
    <location>
        <begin position="181"/>
        <end position="199"/>
    </location>
</feature>
<dbReference type="InterPro" id="IPR036890">
    <property type="entry name" value="HATPase_C_sf"/>
</dbReference>
<reference evidence="12 13" key="1">
    <citation type="journal article" date="2019" name="Int. J. Syst. Evol. Microbiol.">
        <title>The Global Catalogue of Microorganisms (GCM) 10K type strain sequencing project: providing services to taxonomists for standard genome sequencing and annotation.</title>
        <authorList>
            <consortium name="The Broad Institute Genomics Platform"/>
            <consortium name="The Broad Institute Genome Sequencing Center for Infectious Disease"/>
            <person name="Wu L."/>
            <person name="Ma J."/>
        </authorList>
    </citation>
    <scope>NUCLEOTIDE SEQUENCE [LARGE SCALE GENOMIC DNA]</scope>
    <source>
        <strain evidence="12 13">CGMCC 1.12125</strain>
    </source>
</reference>
<evidence type="ECO:0000256" key="6">
    <source>
        <dbReference type="ARBA" id="ARBA00023012"/>
    </source>
</evidence>
<dbReference type="SMART" id="SM00091">
    <property type="entry name" value="PAS"/>
    <property type="match status" value="1"/>
</dbReference>
<evidence type="ECO:0000256" key="8">
    <source>
        <dbReference type="SAM" id="Phobius"/>
    </source>
</evidence>
<feature type="transmembrane region" description="Helical" evidence="8">
    <location>
        <begin position="71"/>
        <end position="89"/>
    </location>
</feature>
<dbReference type="EMBL" id="JBHUDJ010000003">
    <property type="protein sequence ID" value="MFD1587113.1"/>
    <property type="molecule type" value="Genomic_DNA"/>
</dbReference>
<comment type="catalytic activity">
    <reaction evidence="1">
        <text>ATP + protein L-histidine = ADP + protein N-phospho-L-histidine.</text>
        <dbReference type="EC" id="2.7.13.3"/>
    </reaction>
</comment>
<dbReference type="InterPro" id="IPR000700">
    <property type="entry name" value="PAS-assoc_C"/>
</dbReference>
<keyword evidence="8" id="KW-0472">Membrane</keyword>
<dbReference type="InterPro" id="IPR005467">
    <property type="entry name" value="His_kinase_dom"/>
</dbReference>
<name>A0ABD6CA73_9EURY</name>
<comment type="caution">
    <text evidence="12">The sequence shown here is derived from an EMBL/GenBank/DDBJ whole genome shotgun (WGS) entry which is preliminary data.</text>
</comment>
<protein>
    <recommendedName>
        <fullName evidence="2">histidine kinase</fullName>
        <ecNumber evidence="2">2.7.13.3</ecNumber>
    </recommendedName>
</protein>
<evidence type="ECO:0000256" key="7">
    <source>
        <dbReference type="SAM" id="MobiDB-lite"/>
    </source>
</evidence>
<organism evidence="12 13">
    <name type="scientific">Halorientalis brevis</name>
    <dbReference type="NCBI Taxonomy" id="1126241"/>
    <lineage>
        <taxon>Archaea</taxon>
        <taxon>Methanobacteriati</taxon>
        <taxon>Methanobacteriota</taxon>
        <taxon>Stenosarchaea group</taxon>
        <taxon>Halobacteria</taxon>
        <taxon>Halobacteriales</taxon>
        <taxon>Haloarculaceae</taxon>
        <taxon>Halorientalis</taxon>
    </lineage>
</organism>
<dbReference type="SMART" id="SM00388">
    <property type="entry name" value="HisKA"/>
    <property type="match status" value="1"/>
</dbReference>
<evidence type="ECO:0000259" key="9">
    <source>
        <dbReference type="PROSITE" id="PS50109"/>
    </source>
</evidence>
<evidence type="ECO:0000256" key="3">
    <source>
        <dbReference type="ARBA" id="ARBA00022553"/>
    </source>
</evidence>
<dbReference type="Gene3D" id="3.30.565.10">
    <property type="entry name" value="Histidine kinase-like ATPase, C-terminal domain"/>
    <property type="match status" value="1"/>
</dbReference>
<dbReference type="CDD" id="cd00082">
    <property type="entry name" value="HisKA"/>
    <property type="match status" value="1"/>
</dbReference>
<dbReference type="Pfam" id="PF00512">
    <property type="entry name" value="HisKA"/>
    <property type="match status" value="1"/>
</dbReference>
<feature type="domain" description="Histidine kinase" evidence="9">
    <location>
        <begin position="359"/>
        <end position="552"/>
    </location>
</feature>
<feature type="transmembrane region" description="Helical" evidence="8">
    <location>
        <begin position="151"/>
        <end position="169"/>
    </location>
</feature>
<dbReference type="Pfam" id="PF02518">
    <property type="entry name" value="HATPase_c"/>
    <property type="match status" value="1"/>
</dbReference>
<dbReference type="InterPro" id="IPR036097">
    <property type="entry name" value="HisK_dim/P_sf"/>
</dbReference>
<keyword evidence="5 12" id="KW-0418">Kinase</keyword>
<dbReference type="InterPro" id="IPR050736">
    <property type="entry name" value="Sensor_HK_Regulatory"/>
</dbReference>
<feature type="transmembrane region" description="Helical" evidence="8">
    <location>
        <begin position="101"/>
        <end position="118"/>
    </location>
</feature>
<dbReference type="PROSITE" id="PS50113">
    <property type="entry name" value="PAC"/>
    <property type="match status" value="1"/>
</dbReference>
<dbReference type="Pfam" id="PF08448">
    <property type="entry name" value="PAS_4"/>
    <property type="match status" value="1"/>
</dbReference>
<dbReference type="Gene3D" id="1.10.287.130">
    <property type="match status" value="1"/>
</dbReference>
<dbReference type="InterPro" id="IPR000014">
    <property type="entry name" value="PAS"/>
</dbReference>
<evidence type="ECO:0000259" key="11">
    <source>
        <dbReference type="PROSITE" id="PS50113"/>
    </source>
</evidence>
<accession>A0ABD6CA73</accession>
<dbReference type="InterPro" id="IPR035965">
    <property type="entry name" value="PAS-like_dom_sf"/>
</dbReference>
<dbReference type="InterPro" id="IPR004358">
    <property type="entry name" value="Sig_transdc_His_kin-like_C"/>
</dbReference>
<feature type="compositionally biased region" description="Basic and acidic residues" evidence="7">
    <location>
        <begin position="556"/>
        <end position="566"/>
    </location>
</feature>
<dbReference type="GO" id="GO:0000160">
    <property type="term" value="P:phosphorelay signal transduction system"/>
    <property type="evidence" value="ECO:0007669"/>
    <property type="project" value="UniProtKB-KW"/>
</dbReference>
<dbReference type="PANTHER" id="PTHR43711:SF1">
    <property type="entry name" value="HISTIDINE KINASE 1"/>
    <property type="match status" value="1"/>
</dbReference>
<dbReference type="EC" id="2.7.13.3" evidence="2"/>
<dbReference type="Proteomes" id="UP001597119">
    <property type="component" value="Unassembled WGS sequence"/>
</dbReference>
<keyword evidence="13" id="KW-1185">Reference proteome</keyword>
<feature type="domain" description="PAC" evidence="11">
    <location>
        <begin position="297"/>
        <end position="348"/>
    </location>
</feature>
<evidence type="ECO:0000256" key="4">
    <source>
        <dbReference type="ARBA" id="ARBA00022679"/>
    </source>
</evidence>
<evidence type="ECO:0000313" key="12">
    <source>
        <dbReference type="EMBL" id="MFD1587113.1"/>
    </source>
</evidence>
<keyword evidence="6" id="KW-0902">Two-component regulatory system</keyword>
<dbReference type="Pfam" id="PF16927">
    <property type="entry name" value="HisKA_7TM"/>
    <property type="match status" value="1"/>
</dbReference>
<feature type="transmembrane region" description="Helical" evidence="8">
    <location>
        <begin position="34"/>
        <end position="59"/>
    </location>
</feature>
<dbReference type="InterPro" id="IPR003661">
    <property type="entry name" value="HisK_dim/P_dom"/>
</dbReference>
<dbReference type="InterPro" id="IPR013656">
    <property type="entry name" value="PAS_4"/>
</dbReference>
<feature type="transmembrane region" description="Helical" evidence="8">
    <location>
        <begin position="6"/>
        <end position="27"/>
    </location>
</feature>
<keyword evidence="4" id="KW-0808">Transferase</keyword>
<dbReference type="SUPFAM" id="SSF55785">
    <property type="entry name" value="PYP-like sensor domain (PAS domain)"/>
    <property type="match status" value="1"/>
</dbReference>
<keyword evidence="8" id="KW-1133">Transmembrane helix</keyword>
<feature type="domain" description="PAS" evidence="10">
    <location>
        <begin position="237"/>
        <end position="275"/>
    </location>
</feature>
<dbReference type="InterPro" id="IPR003594">
    <property type="entry name" value="HATPase_dom"/>
</dbReference>
<dbReference type="RefSeq" id="WP_247375094.1">
    <property type="nucleotide sequence ID" value="NZ_JALLGV010000001.1"/>
</dbReference>
<evidence type="ECO:0000256" key="5">
    <source>
        <dbReference type="ARBA" id="ARBA00022777"/>
    </source>
</evidence>
<feature type="region of interest" description="Disordered" evidence="7">
    <location>
        <begin position="547"/>
        <end position="575"/>
    </location>
</feature>
<dbReference type="PROSITE" id="PS50112">
    <property type="entry name" value="PAS"/>
    <property type="match status" value="1"/>
</dbReference>
<evidence type="ECO:0000259" key="10">
    <source>
        <dbReference type="PROSITE" id="PS50112"/>
    </source>
</evidence>
<dbReference type="SUPFAM" id="SSF55874">
    <property type="entry name" value="ATPase domain of HSP90 chaperone/DNA topoisomerase II/histidine kinase"/>
    <property type="match status" value="1"/>
</dbReference>
<proteinExistence type="predicted"/>
<keyword evidence="3" id="KW-0597">Phosphoprotein</keyword>
<dbReference type="GO" id="GO:0004673">
    <property type="term" value="F:protein histidine kinase activity"/>
    <property type="evidence" value="ECO:0007669"/>
    <property type="project" value="UniProtKB-EC"/>
</dbReference>
<dbReference type="Gene3D" id="3.30.450.20">
    <property type="entry name" value="PAS domain"/>
    <property type="match status" value="1"/>
</dbReference>
<dbReference type="NCBIfam" id="TIGR00229">
    <property type="entry name" value="sensory_box"/>
    <property type="match status" value="1"/>
</dbReference>
<dbReference type="PRINTS" id="PR00344">
    <property type="entry name" value="BCTRLSENSOR"/>
</dbReference>
<dbReference type="PROSITE" id="PS50109">
    <property type="entry name" value="HIS_KIN"/>
    <property type="match status" value="1"/>
</dbReference>
<dbReference type="AlphaFoldDB" id="A0ABD6CA73"/>
<dbReference type="PANTHER" id="PTHR43711">
    <property type="entry name" value="TWO-COMPONENT HISTIDINE KINASE"/>
    <property type="match status" value="1"/>
</dbReference>
<sequence length="575" mass="64035">MSTHAMLYHSILAVGILLCVGVGVYAWRRRERRGATLLVGIFATLVYWMATTSLIVHFAGTPIVRPIARSQFLAIPVLTLLLFLLALRYTGRERYITRKTVALLLVHPVLTNVAVWVPPLKQHFVQYGARDASSFFGYAFIKGPLFLVHTTYSYVLMGAAAVMFVTFAFRSEYIYQRQVGIFLVGVFAPWIGNVLYLFGPVSVDITSLAFAITGLALWWAMFSQDFLNIVPIARSTVVDNIGAGVFVLDVDDRVVDVNPKGRELLDLQNEDVIGRHATAALAGYPAVRDTFQNAADTTDEVEAEVDFGTNTYQVQNTPLSDEHDNVIGRLFLVNDVTEQKRRQQELERRNEQLEQFANVVSHDLRNPLNVASGKLELGMVNDEPEHFEDVKEAHERMNRIIDDVLTLARQGQQVDDRMQVSLQSLATRAWRNVETADAQLQVVADCPFAADESRLLRAFENLFRNAIEHGRETTTVTVGQTEDGFYVADDGPGIPADERDDVFEDGYTTNEDGTGFGLSIVESIVEAHGWEIAVTESESGGARFEVTGIASLTDRQPQERNNEHGPRSSVTESSN</sequence>
<dbReference type="SMART" id="SM00387">
    <property type="entry name" value="HATPase_c"/>
    <property type="match status" value="1"/>
</dbReference>